<evidence type="ECO:0000313" key="4">
    <source>
        <dbReference type="Proteomes" id="UP000624701"/>
    </source>
</evidence>
<reference evidence="4" key="1">
    <citation type="journal article" date="2019" name="Int. J. Syst. Evol. Microbiol.">
        <title>The Global Catalogue of Microorganisms (GCM) 10K type strain sequencing project: providing services to taxonomists for standard genome sequencing and annotation.</title>
        <authorList>
            <consortium name="The Broad Institute Genomics Platform"/>
            <consortium name="The Broad Institute Genome Sequencing Center for Infectious Disease"/>
            <person name="Wu L."/>
            <person name="Ma J."/>
        </authorList>
    </citation>
    <scope>NUCLEOTIDE SEQUENCE [LARGE SCALE GENOMIC DNA]</scope>
    <source>
        <strain evidence="4">CCM 8681</strain>
    </source>
</reference>
<organism evidence="3 4">
    <name type="scientific">Winogradskyella haliclonae</name>
    <dbReference type="NCBI Taxonomy" id="2048558"/>
    <lineage>
        <taxon>Bacteria</taxon>
        <taxon>Pseudomonadati</taxon>
        <taxon>Bacteroidota</taxon>
        <taxon>Flavobacteriia</taxon>
        <taxon>Flavobacteriales</taxon>
        <taxon>Flavobacteriaceae</taxon>
        <taxon>Winogradskyella</taxon>
    </lineage>
</organism>
<dbReference type="CDD" id="cd00146">
    <property type="entry name" value="PKD"/>
    <property type="match status" value="1"/>
</dbReference>
<dbReference type="Pfam" id="PF18911">
    <property type="entry name" value="PKD_4"/>
    <property type="match status" value="1"/>
</dbReference>
<dbReference type="SUPFAM" id="SSF49299">
    <property type="entry name" value="PKD domain"/>
    <property type="match status" value="1"/>
</dbReference>
<feature type="signal peptide" evidence="1">
    <location>
        <begin position="1"/>
        <end position="25"/>
    </location>
</feature>
<name>A0ABQ2BYI6_9FLAO</name>
<comment type="caution">
    <text evidence="3">The sequence shown here is derived from an EMBL/GenBank/DDBJ whole genome shotgun (WGS) entry which is preliminary data.</text>
</comment>
<feature type="chain" id="PRO_5046650670" description="PKD domain-containing protein" evidence="1">
    <location>
        <begin position="26"/>
        <end position="935"/>
    </location>
</feature>
<keyword evidence="4" id="KW-1185">Reference proteome</keyword>
<proteinExistence type="predicted"/>
<dbReference type="PROSITE" id="PS50093">
    <property type="entry name" value="PKD"/>
    <property type="match status" value="1"/>
</dbReference>
<dbReference type="Gene3D" id="2.60.120.260">
    <property type="entry name" value="Galactose-binding domain-like"/>
    <property type="match status" value="3"/>
</dbReference>
<dbReference type="SMART" id="SM00089">
    <property type="entry name" value="PKD"/>
    <property type="match status" value="1"/>
</dbReference>
<protein>
    <recommendedName>
        <fullName evidence="2">PKD domain-containing protein</fullName>
    </recommendedName>
</protein>
<keyword evidence="1" id="KW-0732">Signal</keyword>
<feature type="domain" description="PKD" evidence="2">
    <location>
        <begin position="65"/>
        <end position="112"/>
    </location>
</feature>
<sequence length="935" mass="101220">MQYNNIMKKVTKGIKLLSVLFLALAYLGCDEDDAVLPQINAEFTQTINQDTGVVAFINTSTNADSYSWDFGDGTSSTEVNPTKVYTSGTYTVVMEAKNVAGASDTFEDTFTIAIPEEVAFPISFDNPLVDYGVEVFGTPTAPTFQIVENPDASGANSTVSNVGEIVNSGVTFEGFFFELGEPLDLTTDKTVKILFWSTSPVDVLLKLEDGTAADIEVTASHGGTGWEELYFTFDSAASYNVVTFFVDGPGTTAGTFYIDDITQINTADIPCTDTDLELPVDFDCESIDYATKIVGNVNFTVIDNPELSGINDMPSMVGEITNAGDNFENAFFNFDVPVDFSTDKGIRLKLFSNQALPILLKFEDGTEADVENLQMHTGTGWEELTFTINSSGSYNDMVLFVAFNQTDAGTFYVDDIEQVSVVTGPPCTPETSESILAADLNITFQSNTPAFIEDNTGFTWIDNPDFDNMVNTSCKVGQAVRFNNSPFDNLQIDLADKLDFNASEGIKIKVWSPIANTPVLLKLEEIGNPGNFVEIVQTTGAANTWTELTYDFAPTATPQFDKMVIFFNFNVADGSTYFFDDIMVYSGGGGGPATCTPETSESTSASDLNITFQTDTPALIGDNTGVSYIDNPDFAGPVNSSCRVAEVIRFNNSPFDNVQIDLADKLDFNTSEGMRMKVWSPVANTPVLLKLEEIGNSGNFVEILQTTGAANTWTELTYDFAATATPQFDKIVIFFNFNVADGSTYYFDDLMVYGTPGGGGGPTGGNCTTGEVAATALPLDFEGCETFPQSLNFGSGLTSGLDDNPNPSGINTSNYVLRIDKPTGSEFFAGVQNNFASNFNLSNAAHEFKMKIYSTKANVTFRMEVAQDDPGVGNPPGAFVTVPNANEWTEVTFTFTAIPAPTAYFRLVIKPDNDMADSPITNGGTYYIDDIELME</sequence>
<accession>A0ABQ2BYI6</accession>
<evidence type="ECO:0000259" key="2">
    <source>
        <dbReference type="PROSITE" id="PS50093"/>
    </source>
</evidence>
<dbReference type="Proteomes" id="UP000624701">
    <property type="component" value="Unassembled WGS sequence"/>
</dbReference>
<dbReference type="InterPro" id="IPR013783">
    <property type="entry name" value="Ig-like_fold"/>
</dbReference>
<dbReference type="InterPro" id="IPR035986">
    <property type="entry name" value="PKD_dom_sf"/>
</dbReference>
<dbReference type="InterPro" id="IPR022409">
    <property type="entry name" value="PKD/Chitinase_dom"/>
</dbReference>
<evidence type="ECO:0000256" key="1">
    <source>
        <dbReference type="SAM" id="SignalP"/>
    </source>
</evidence>
<evidence type="ECO:0000313" key="3">
    <source>
        <dbReference type="EMBL" id="GGI56622.1"/>
    </source>
</evidence>
<dbReference type="InterPro" id="IPR000601">
    <property type="entry name" value="PKD_dom"/>
</dbReference>
<gene>
    <name evidence="3" type="ORF">GCM10011444_09310</name>
</gene>
<dbReference type="EMBL" id="BMDQ01000001">
    <property type="protein sequence ID" value="GGI56622.1"/>
    <property type="molecule type" value="Genomic_DNA"/>
</dbReference>
<dbReference type="Gene3D" id="2.60.40.10">
    <property type="entry name" value="Immunoglobulins"/>
    <property type="match status" value="1"/>
</dbReference>